<organism evidence="4 5">
    <name type="scientific">Cohnella zeiphila</name>
    <dbReference type="NCBI Taxonomy" id="2761120"/>
    <lineage>
        <taxon>Bacteria</taxon>
        <taxon>Bacillati</taxon>
        <taxon>Bacillota</taxon>
        <taxon>Bacilli</taxon>
        <taxon>Bacillales</taxon>
        <taxon>Paenibacillaceae</taxon>
        <taxon>Cohnella</taxon>
    </lineage>
</organism>
<reference evidence="4 5" key="1">
    <citation type="submission" date="2020-08" db="EMBL/GenBank/DDBJ databases">
        <title>Cohnella phylogeny.</title>
        <authorList>
            <person name="Dunlap C."/>
        </authorList>
    </citation>
    <scope>NUCLEOTIDE SEQUENCE [LARGE SCALE GENOMIC DNA]</scope>
    <source>
        <strain evidence="4 5">CBP 2801</strain>
    </source>
</reference>
<evidence type="ECO:0000256" key="3">
    <source>
        <dbReference type="PIRSR" id="PIRSR607837-1"/>
    </source>
</evidence>
<dbReference type="Gene3D" id="1.20.120.450">
    <property type="entry name" value="dinb family like domain"/>
    <property type="match status" value="1"/>
</dbReference>
<evidence type="ECO:0000313" key="4">
    <source>
        <dbReference type="EMBL" id="MBB6730142.1"/>
    </source>
</evidence>
<dbReference type="EMBL" id="JACJVO010000005">
    <property type="protein sequence ID" value="MBB6730142.1"/>
    <property type="molecule type" value="Genomic_DNA"/>
</dbReference>
<dbReference type="Proteomes" id="UP000564644">
    <property type="component" value="Unassembled WGS sequence"/>
</dbReference>
<accession>A0A7X0SHP8</accession>
<dbReference type="GO" id="GO:0046872">
    <property type="term" value="F:metal ion binding"/>
    <property type="evidence" value="ECO:0007669"/>
    <property type="project" value="UniProtKB-KW"/>
</dbReference>
<dbReference type="AlphaFoldDB" id="A0A7X0SHP8"/>
<sequence length="169" mass="19023">MNFSERLIGELKREAESTRRVLERVPSDKLSWKPHKKSMSLGQLALHTAGVPGALAELLDERSREVPVVPLPEATSVSEILSALDKYMLLAENKLLAWGETGLMESWKLTREGIAILEVPRIEMVRTLMLNHWYHHRGQLTVYLRLLEVPVPSIYGPSADESSNQSGRA</sequence>
<dbReference type="RefSeq" id="WP_185127810.1">
    <property type="nucleotide sequence ID" value="NZ_JACJVO010000005.1"/>
</dbReference>
<dbReference type="SUPFAM" id="SSF109854">
    <property type="entry name" value="DinB/YfiT-like putative metalloenzymes"/>
    <property type="match status" value="1"/>
</dbReference>
<protein>
    <submittedName>
        <fullName evidence="4">Damage-inducible protein DinB</fullName>
    </submittedName>
</protein>
<evidence type="ECO:0000313" key="5">
    <source>
        <dbReference type="Proteomes" id="UP000564644"/>
    </source>
</evidence>
<gene>
    <name evidence="4" type="ORF">H7C18_04455</name>
</gene>
<keyword evidence="5" id="KW-1185">Reference proteome</keyword>
<comment type="caution">
    <text evidence="4">The sequence shown here is derived from an EMBL/GenBank/DDBJ whole genome shotgun (WGS) entry which is preliminary data.</text>
</comment>
<keyword evidence="2 3" id="KW-0479">Metal-binding</keyword>
<feature type="binding site" evidence="3">
    <location>
        <position position="136"/>
    </location>
    <ligand>
        <name>a divalent metal cation</name>
        <dbReference type="ChEBI" id="CHEBI:60240"/>
    </ligand>
</feature>
<proteinExistence type="inferred from homology"/>
<dbReference type="Pfam" id="PF05163">
    <property type="entry name" value="DinB"/>
    <property type="match status" value="1"/>
</dbReference>
<feature type="binding site" evidence="3">
    <location>
        <position position="132"/>
    </location>
    <ligand>
        <name>a divalent metal cation</name>
        <dbReference type="ChEBI" id="CHEBI:60240"/>
    </ligand>
</feature>
<feature type="binding site" evidence="3">
    <location>
        <position position="47"/>
    </location>
    <ligand>
        <name>a divalent metal cation</name>
        <dbReference type="ChEBI" id="CHEBI:60240"/>
    </ligand>
</feature>
<name>A0A7X0SHP8_9BACL</name>
<comment type="similarity">
    <text evidence="1">Belongs to the DinB family.</text>
</comment>
<dbReference type="InterPro" id="IPR034660">
    <property type="entry name" value="DinB/YfiT-like"/>
</dbReference>
<evidence type="ECO:0000256" key="2">
    <source>
        <dbReference type="ARBA" id="ARBA00022723"/>
    </source>
</evidence>
<dbReference type="InterPro" id="IPR007837">
    <property type="entry name" value="DinB"/>
</dbReference>
<evidence type="ECO:0000256" key="1">
    <source>
        <dbReference type="ARBA" id="ARBA00008635"/>
    </source>
</evidence>